<dbReference type="Gene3D" id="3.40.50.200">
    <property type="entry name" value="Peptidase S8/S53 domain"/>
    <property type="match status" value="1"/>
</dbReference>
<feature type="region of interest" description="Disordered" evidence="6">
    <location>
        <begin position="184"/>
        <end position="217"/>
    </location>
</feature>
<protein>
    <submittedName>
        <fullName evidence="9">S8 family peptidase</fullName>
    </submittedName>
</protein>
<keyword evidence="4 5" id="KW-0720">Serine protease</keyword>
<dbReference type="InterPro" id="IPR023827">
    <property type="entry name" value="Peptidase_S8_Asp-AS"/>
</dbReference>
<dbReference type="InterPro" id="IPR015500">
    <property type="entry name" value="Peptidase_S8_subtilisin-rel"/>
</dbReference>
<organism evidence="9">
    <name type="scientific">Streptomyces sp. R33</name>
    <dbReference type="NCBI Taxonomy" id="3238629"/>
    <lineage>
        <taxon>Bacteria</taxon>
        <taxon>Bacillati</taxon>
        <taxon>Actinomycetota</taxon>
        <taxon>Actinomycetes</taxon>
        <taxon>Kitasatosporales</taxon>
        <taxon>Streptomycetaceae</taxon>
        <taxon>Streptomyces</taxon>
    </lineage>
</organism>
<dbReference type="InterPro" id="IPR000209">
    <property type="entry name" value="Peptidase_S8/S53_dom"/>
</dbReference>
<feature type="compositionally biased region" description="Gly residues" evidence="6">
    <location>
        <begin position="31"/>
        <end position="41"/>
    </location>
</feature>
<name>A0AB39YCG5_9ACTN</name>
<feature type="region of interest" description="Disordered" evidence="6">
    <location>
        <begin position="26"/>
        <end position="101"/>
    </location>
</feature>
<evidence type="ECO:0000313" key="9">
    <source>
        <dbReference type="EMBL" id="XDV67819.1"/>
    </source>
</evidence>
<gene>
    <name evidence="9" type="ORF">AB5J51_35315</name>
</gene>
<keyword evidence="7" id="KW-0732">Signal</keyword>
<feature type="signal peptide" evidence="7">
    <location>
        <begin position="1"/>
        <end position="24"/>
    </location>
</feature>
<evidence type="ECO:0000256" key="2">
    <source>
        <dbReference type="ARBA" id="ARBA00022670"/>
    </source>
</evidence>
<evidence type="ECO:0000256" key="6">
    <source>
        <dbReference type="SAM" id="MobiDB-lite"/>
    </source>
</evidence>
<dbReference type="PROSITE" id="PS00137">
    <property type="entry name" value="SUBTILASE_HIS"/>
    <property type="match status" value="1"/>
</dbReference>
<dbReference type="AlphaFoldDB" id="A0AB39YCG5"/>
<feature type="compositionally biased region" description="Basic and acidic residues" evidence="6">
    <location>
        <begin position="87"/>
        <end position="101"/>
    </location>
</feature>
<reference evidence="9" key="1">
    <citation type="submission" date="2024-08" db="EMBL/GenBank/DDBJ databases">
        <authorList>
            <person name="Yu S.T."/>
        </authorList>
    </citation>
    <scope>NUCLEOTIDE SEQUENCE</scope>
    <source>
        <strain evidence="9">R33</strain>
    </source>
</reference>
<feature type="compositionally biased region" description="Low complexity" evidence="6">
    <location>
        <begin position="42"/>
        <end position="76"/>
    </location>
</feature>
<dbReference type="EMBL" id="CP165727">
    <property type="protein sequence ID" value="XDV67819.1"/>
    <property type="molecule type" value="Genomic_DNA"/>
</dbReference>
<feature type="active site" description="Charge relay system" evidence="5">
    <location>
        <position position="115"/>
    </location>
</feature>
<dbReference type="GO" id="GO:0004252">
    <property type="term" value="F:serine-type endopeptidase activity"/>
    <property type="evidence" value="ECO:0007669"/>
    <property type="project" value="UniProtKB-UniRule"/>
</dbReference>
<dbReference type="SUPFAM" id="SSF52743">
    <property type="entry name" value="Subtilisin-like"/>
    <property type="match status" value="1"/>
</dbReference>
<dbReference type="PROSITE" id="PS51892">
    <property type="entry name" value="SUBTILASE"/>
    <property type="match status" value="1"/>
</dbReference>
<dbReference type="PROSITE" id="PS51257">
    <property type="entry name" value="PROKAR_LIPOPROTEIN"/>
    <property type="match status" value="1"/>
</dbReference>
<dbReference type="GO" id="GO:0005615">
    <property type="term" value="C:extracellular space"/>
    <property type="evidence" value="ECO:0007669"/>
    <property type="project" value="TreeGrafter"/>
</dbReference>
<evidence type="ECO:0000256" key="4">
    <source>
        <dbReference type="ARBA" id="ARBA00022825"/>
    </source>
</evidence>
<dbReference type="RefSeq" id="WP_369779545.1">
    <property type="nucleotide sequence ID" value="NZ_CP165727.1"/>
</dbReference>
<evidence type="ECO:0000256" key="5">
    <source>
        <dbReference type="PROSITE-ProRule" id="PRU01240"/>
    </source>
</evidence>
<accession>A0AB39YCG5</accession>
<comment type="similarity">
    <text evidence="1 5">Belongs to the peptidase S8 family.</text>
</comment>
<evidence type="ECO:0000256" key="7">
    <source>
        <dbReference type="SAM" id="SignalP"/>
    </source>
</evidence>
<dbReference type="InterPro" id="IPR050131">
    <property type="entry name" value="Peptidase_S8_subtilisin-like"/>
</dbReference>
<feature type="chain" id="PRO_5044231547" evidence="7">
    <location>
        <begin position="25"/>
        <end position="396"/>
    </location>
</feature>
<feature type="active site" description="Charge relay system" evidence="5">
    <location>
        <position position="341"/>
    </location>
</feature>
<sequence>MRRGRRRRAVLVGVAMVAALGVSACSPEEGPGPGGGAGAGGASPSALPSGTPLPTGVPTGSPLPSGAPSGPAAATPVVRTGAPWNLDRLDQRSRPLDGKFTSRADGSGVHVYVIDTGLDVKHAEFGGRAALGADFVGDPDAGDCFDGDGLGHGTFVAGIIGGATYGVAPKSSIVRVQGIACEEGSGPPAKDVSPSTSTGTGASTSTGTGAGAAPQDPEVSVVKAVEWVTAHARRPAVVNMSLNLKNRSAAVDAAVQHMIEAGITTVVAAGNFNDDACGHSPAGAHGAIVVAAATADERHWTDGDAFGSGYGRCVDLYAPAEKITSAIAGGSTATSDATATSWAAPHVTGVAALYLSAHPAATPAQVRTWLTEQAVRDVLTGVPAGTPNRLLHTGGL</sequence>
<dbReference type="Pfam" id="PF00082">
    <property type="entry name" value="Peptidase_S8"/>
    <property type="match status" value="1"/>
</dbReference>
<dbReference type="PRINTS" id="PR00723">
    <property type="entry name" value="SUBTILISIN"/>
</dbReference>
<dbReference type="PANTHER" id="PTHR43806:SF11">
    <property type="entry name" value="CEREVISIN-RELATED"/>
    <property type="match status" value="1"/>
</dbReference>
<feature type="compositionally biased region" description="Low complexity" evidence="6">
    <location>
        <begin position="195"/>
        <end position="213"/>
    </location>
</feature>
<feature type="domain" description="Peptidase S8/S53" evidence="8">
    <location>
        <begin position="106"/>
        <end position="374"/>
    </location>
</feature>
<dbReference type="PROSITE" id="PS00136">
    <property type="entry name" value="SUBTILASE_ASP"/>
    <property type="match status" value="1"/>
</dbReference>
<dbReference type="InterPro" id="IPR034193">
    <property type="entry name" value="PCSK9_ProteinaseK-like"/>
</dbReference>
<evidence type="ECO:0000259" key="8">
    <source>
        <dbReference type="Pfam" id="PF00082"/>
    </source>
</evidence>
<keyword evidence="3 5" id="KW-0378">Hydrolase</keyword>
<dbReference type="InterPro" id="IPR036852">
    <property type="entry name" value="Peptidase_S8/S53_dom_sf"/>
</dbReference>
<dbReference type="PANTHER" id="PTHR43806">
    <property type="entry name" value="PEPTIDASE S8"/>
    <property type="match status" value="1"/>
</dbReference>
<dbReference type="InterPro" id="IPR022398">
    <property type="entry name" value="Peptidase_S8_His-AS"/>
</dbReference>
<dbReference type="GO" id="GO:0006508">
    <property type="term" value="P:proteolysis"/>
    <property type="evidence" value="ECO:0007669"/>
    <property type="project" value="UniProtKB-KW"/>
</dbReference>
<evidence type="ECO:0000256" key="1">
    <source>
        <dbReference type="ARBA" id="ARBA00011073"/>
    </source>
</evidence>
<feature type="active site" description="Charge relay system" evidence="5">
    <location>
        <position position="152"/>
    </location>
</feature>
<evidence type="ECO:0000256" key="3">
    <source>
        <dbReference type="ARBA" id="ARBA00022801"/>
    </source>
</evidence>
<keyword evidence="2 5" id="KW-0645">Protease</keyword>
<dbReference type="CDD" id="cd04077">
    <property type="entry name" value="Peptidases_S8_PCSK9_ProteinaseK_like"/>
    <property type="match status" value="1"/>
</dbReference>
<proteinExistence type="inferred from homology"/>